<evidence type="ECO:0000259" key="4">
    <source>
        <dbReference type="PROSITE" id="PS50835"/>
    </source>
</evidence>
<dbReference type="SUPFAM" id="SSF48726">
    <property type="entry name" value="Immunoglobulin"/>
    <property type="match status" value="1"/>
</dbReference>
<feature type="chain" id="PRO_5040396544" description="Ig-like domain-containing protein" evidence="3">
    <location>
        <begin position="30"/>
        <end position="442"/>
    </location>
</feature>
<keyword evidence="3" id="KW-0732">Signal</keyword>
<dbReference type="Proteomes" id="UP001152320">
    <property type="component" value="Chromosome 12"/>
</dbReference>
<evidence type="ECO:0000256" key="1">
    <source>
        <dbReference type="SAM" id="MobiDB-lite"/>
    </source>
</evidence>
<gene>
    <name evidence="5" type="ORF">HOLleu_24980</name>
</gene>
<feature type="signal peptide" evidence="3">
    <location>
        <begin position="1"/>
        <end position="29"/>
    </location>
</feature>
<dbReference type="InterPro" id="IPR007110">
    <property type="entry name" value="Ig-like_dom"/>
</dbReference>
<feature type="domain" description="Ig-like" evidence="4">
    <location>
        <begin position="43"/>
        <end position="126"/>
    </location>
</feature>
<feature type="compositionally biased region" description="Polar residues" evidence="1">
    <location>
        <begin position="415"/>
        <end position="425"/>
    </location>
</feature>
<dbReference type="InterPro" id="IPR036179">
    <property type="entry name" value="Ig-like_dom_sf"/>
</dbReference>
<accession>A0A9Q1BS74</accession>
<proteinExistence type="predicted"/>
<reference evidence="5" key="1">
    <citation type="submission" date="2021-10" db="EMBL/GenBank/DDBJ databases">
        <title>Tropical sea cucumber genome reveals ecological adaptation and Cuvierian tubules defense mechanism.</title>
        <authorList>
            <person name="Chen T."/>
        </authorList>
    </citation>
    <scope>NUCLEOTIDE SEQUENCE</scope>
    <source>
        <strain evidence="5">Nanhai2018</strain>
        <tissue evidence="5">Muscle</tissue>
    </source>
</reference>
<keyword evidence="2" id="KW-1133">Transmembrane helix</keyword>
<dbReference type="InterPro" id="IPR013783">
    <property type="entry name" value="Ig-like_fold"/>
</dbReference>
<name>A0A9Q1BS74_HOLLE</name>
<protein>
    <recommendedName>
        <fullName evidence="4">Ig-like domain-containing protein</fullName>
    </recommendedName>
</protein>
<organism evidence="5 6">
    <name type="scientific">Holothuria leucospilota</name>
    <name type="common">Black long sea cucumber</name>
    <name type="synonym">Mertensiothuria leucospilota</name>
    <dbReference type="NCBI Taxonomy" id="206669"/>
    <lineage>
        <taxon>Eukaryota</taxon>
        <taxon>Metazoa</taxon>
        <taxon>Echinodermata</taxon>
        <taxon>Eleutherozoa</taxon>
        <taxon>Echinozoa</taxon>
        <taxon>Holothuroidea</taxon>
        <taxon>Aspidochirotacea</taxon>
        <taxon>Aspidochirotida</taxon>
        <taxon>Holothuriidae</taxon>
        <taxon>Holothuria</taxon>
    </lineage>
</organism>
<comment type="caution">
    <text evidence="5">The sequence shown here is derived from an EMBL/GenBank/DDBJ whole genome shotgun (WGS) entry which is preliminary data.</text>
</comment>
<evidence type="ECO:0000256" key="2">
    <source>
        <dbReference type="SAM" id="Phobius"/>
    </source>
</evidence>
<feature type="region of interest" description="Disordered" evidence="1">
    <location>
        <begin position="398"/>
        <end position="425"/>
    </location>
</feature>
<dbReference type="EMBL" id="JAIZAY010000012">
    <property type="protein sequence ID" value="KAJ8031704.1"/>
    <property type="molecule type" value="Genomic_DNA"/>
</dbReference>
<dbReference type="Gene3D" id="2.60.40.10">
    <property type="entry name" value="Immunoglobulins"/>
    <property type="match status" value="1"/>
</dbReference>
<evidence type="ECO:0000256" key="3">
    <source>
        <dbReference type="SAM" id="SignalP"/>
    </source>
</evidence>
<dbReference type="AlphaFoldDB" id="A0A9Q1BS74"/>
<keyword evidence="2" id="KW-0812">Transmembrane</keyword>
<keyword evidence="2" id="KW-0472">Membrane</keyword>
<feature type="transmembrane region" description="Helical" evidence="2">
    <location>
        <begin position="243"/>
        <end position="268"/>
    </location>
</feature>
<evidence type="ECO:0000313" key="5">
    <source>
        <dbReference type="EMBL" id="KAJ8031704.1"/>
    </source>
</evidence>
<evidence type="ECO:0000313" key="6">
    <source>
        <dbReference type="Proteomes" id="UP001152320"/>
    </source>
</evidence>
<keyword evidence="6" id="KW-1185">Reference proteome</keyword>
<sequence length="442" mass="49502">MESKGMGKVMLLNWVAFIICLSVRESCSACVEGMDEIVEGVLGDNANISCKASSLCNHILWHRKYNRSTMDSSQETTNQTSSHGLQIASFHTFSPLTSDDFGVHSCWCYNNGQKSDSSPVCTVTLTPICQSKVKINGKTTLYNSSKKSSSLPKFLDVTEGDKVKVKCPEYANASTNCRKVKDVSRKDGSHYDYKLTTSLRHNLCSIVCNLKHKNRQICVNITLHVSKLTKTTQTPTGPTKFPVALLLSILAVFLVTISFAFLFCKFFLRKVLRSRFNSQSNKQMRPCYPSSSSSHLRDQNIETINLSSKTFLQEHTNVLEQEACDNDGFYYEIEDTKDCHDIIDTKDSLHQPANLLTTETSISHDFNFATQTSKEKDVENYEPRRCDELYFEATNEDRVKGEKECGPINEAGDQPRTTSSSSGKGASQLEVFYAVLENGQDC</sequence>
<dbReference type="PROSITE" id="PS50835">
    <property type="entry name" value="IG_LIKE"/>
    <property type="match status" value="1"/>
</dbReference>